<reference evidence="1 2" key="1">
    <citation type="submission" date="2016-02" db="EMBL/GenBank/DDBJ databases">
        <title>Draft genome sequence of hydrocarbon degrading Staphylococcus saprophyticus Strain CNV2, isolated from crude-oil contaminated soil from Noonmati Oil Refinery, Guwahati, Assam, India.</title>
        <authorList>
            <person name="Mukherjee A."/>
            <person name="Chettri B."/>
            <person name="Langpoklakpam J."/>
            <person name="Singh A.K."/>
            <person name="Chattopadhyay D.J."/>
        </authorList>
    </citation>
    <scope>NUCLEOTIDE SEQUENCE [LARGE SCALE GENOMIC DNA]</scope>
    <source>
        <strain evidence="1 2">CNV2</strain>
    </source>
</reference>
<sequence length="92" mass="10997">MYTQSLMIRIYREVVTTKFNWYARALGLFSNRYEGNMLIKNSKEANTKNLYIYSNEQTLETTRKVQLYLSSDIKDVLYDFKKTNLQSELLSF</sequence>
<comment type="caution">
    <text evidence="1">The sequence shown here is derived from an EMBL/GenBank/DDBJ whole genome shotgun (WGS) entry which is preliminary data.</text>
</comment>
<dbReference type="EMBL" id="LUGM01000002">
    <property type="protein sequence ID" value="KYH14758.1"/>
    <property type="molecule type" value="Genomic_DNA"/>
</dbReference>
<gene>
    <name evidence="1" type="ORF">A0131_08205</name>
</gene>
<protein>
    <submittedName>
        <fullName evidence="1">Uncharacterized protein</fullName>
    </submittedName>
</protein>
<dbReference type="RefSeq" id="WP_061854921.1">
    <property type="nucleotide sequence ID" value="NZ_LUGM01000002.1"/>
</dbReference>
<proteinExistence type="predicted"/>
<name>A0A151A5U4_9STAP</name>
<organism evidence="1 2">
    <name type="scientific">Staphylococcus kloosii</name>
    <dbReference type="NCBI Taxonomy" id="29384"/>
    <lineage>
        <taxon>Bacteria</taxon>
        <taxon>Bacillati</taxon>
        <taxon>Bacillota</taxon>
        <taxon>Bacilli</taxon>
        <taxon>Bacillales</taxon>
        <taxon>Staphylococcaceae</taxon>
        <taxon>Staphylococcus</taxon>
    </lineage>
</organism>
<accession>A0A151A5U4</accession>
<evidence type="ECO:0000313" key="2">
    <source>
        <dbReference type="Proteomes" id="UP000075418"/>
    </source>
</evidence>
<evidence type="ECO:0000313" key="1">
    <source>
        <dbReference type="EMBL" id="KYH14758.1"/>
    </source>
</evidence>
<dbReference type="Proteomes" id="UP000075418">
    <property type="component" value="Unassembled WGS sequence"/>
</dbReference>
<dbReference type="AlphaFoldDB" id="A0A151A5U4"/>